<dbReference type="RefSeq" id="WP_348862638.1">
    <property type="nucleotide sequence ID" value="NZ_JBEAAL010000005.1"/>
</dbReference>
<dbReference type="Proteomes" id="UP001496627">
    <property type="component" value="Unassembled WGS sequence"/>
</dbReference>
<gene>
    <name evidence="2" type="ORF">ABK249_08980</name>
</gene>
<reference evidence="2 3" key="1">
    <citation type="submission" date="2024-05" db="EMBL/GenBank/DDBJ databases">
        <title>Neorhizobium sp. Rsf11, a plant growth promoting and heavy metal resistant PAH-degrader.</title>
        <authorList>
            <person name="Golubev S.N."/>
            <person name="Muratova A.Y."/>
            <person name="Markelova M.I."/>
        </authorList>
    </citation>
    <scope>NUCLEOTIDE SEQUENCE [LARGE SCALE GENOMIC DNA]</scope>
    <source>
        <strain evidence="2 3">Rsf11</strain>
    </source>
</reference>
<sequence>MTGKLPANALLAVLCSSCAATGSNGTYEIPAYSYNTGGGCDRGAPAGKLDRPCNVPVLGYHGFVDPTIGIQSGAPGGFGL</sequence>
<protein>
    <submittedName>
        <fullName evidence="2">Uncharacterized protein</fullName>
    </submittedName>
</protein>
<dbReference type="EMBL" id="JBEAAL010000005">
    <property type="protein sequence ID" value="MEQ1405061.1"/>
    <property type="molecule type" value="Genomic_DNA"/>
</dbReference>
<evidence type="ECO:0000313" key="2">
    <source>
        <dbReference type="EMBL" id="MEQ1405061.1"/>
    </source>
</evidence>
<accession>A0ABV0LZM8</accession>
<name>A0ABV0LZM8_9HYPH</name>
<organism evidence="2 3">
    <name type="scientific">Neorhizobium phenanthreniclasticum</name>
    <dbReference type="NCBI Taxonomy" id="3157917"/>
    <lineage>
        <taxon>Bacteria</taxon>
        <taxon>Pseudomonadati</taxon>
        <taxon>Pseudomonadota</taxon>
        <taxon>Alphaproteobacteria</taxon>
        <taxon>Hyphomicrobiales</taxon>
        <taxon>Rhizobiaceae</taxon>
        <taxon>Rhizobium/Agrobacterium group</taxon>
        <taxon>Neorhizobium</taxon>
    </lineage>
</organism>
<keyword evidence="1" id="KW-0732">Signal</keyword>
<proteinExistence type="predicted"/>
<evidence type="ECO:0000256" key="1">
    <source>
        <dbReference type="SAM" id="SignalP"/>
    </source>
</evidence>
<keyword evidence="3" id="KW-1185">Reference proteome</keyword>
<comment type="caution">
    <text evidence="2">The sequence shown here is derived from an EMBL/GenBank/DDBJ whole genome shotgun (WGS) entry which is preliminary data.</text>
</comment>
<evidence type="ECO:0000313" key="3">
    <source>
        <dbReference type="Proteomes" id="UP001496627"/>
    </source>
</evidence>
<feature type="signal peptide" evidence="1">
    <location>
        <begin position="1"/>
        <end position="19"/>
    </location>
</feature>
<feature type="chain" id="PRO_5045177738" evidence="1">
    <location>
        <begin position="20"/>
        <end position="80"/>
    </location>
</feature>